<organism evidence="2 3">
    <name type="scientific">Hydnum rufescens UP504</name>
    <dbReference type="NCBI Taxonomy" id="1448309"/>
    <lineage>
        <taxon>Eukaryota</taxon>
        <taxon>Fungi</taxon>
        <taxon>Dikarya</taxon>
        <taxon>Basidiomycota</taxon>
        <taxon>Agaricomycotina</taxon>
        <taxon>Agaricomycetes</taxon>
        <taxon>Cantharellales</taxon>
        <taxon>Hydnaceae</taxon>
        <taxon>Hydnum</taxon>
    </lineage>
</organism>
<keyword evidence="3" id="KW-1185">Reference proteome</keyword>
<keyword evidence="1" id="KW-0812">Transmembrane</keyword>
<evidence type="ECO:0000313" key="2">
    <source>
        <dbReference type="EMBL" id="KAF9514436.1"/>
    </source>
</evidence>
<feature type="transmembrane region" description="Helical" evidence="1">
    <location>
        <begin position="29"/>
        <end position="48"/>
    </location>
</feature>
<comment type="caution">
    <text evidence="2">The sequence shown here is derived from an EMBL/GenBank/DDBJ whole genome shotgun (WGS) entry which is preliminary data.</text>
</comment>
<keyword evidence="1" id="KW-1133">Transmembrane helix</keyword>
<accession>A0A9P6AYM3</accession>
<gene>
    <name evidence="2" type="ORF">BS47DRAFT_869867</name>
</gene>
<evidence type="ECO:0000313" key="3">
    <source>
        <dbReference type="Proteomes" id="UP000886523"/>
    </source>
</evidence>
<protein>
    <submittedName>
        <fullName evidence="2">Uncharacterized protein</fullName>
    </submittedName>
</protein>
<dbReference type="AlphaFoldDB" id="A0A9P6AYM3"/>
<dbReference type="EMBL" id="MU128960">
    <property type="protein sequence ID" value="KAF9514436.1"/>
    <property type="molecule type" value="Genomic_DNA"/>
</dbReference>
<reference evidence="2" key="1">
    <citation type="journal article" date="2020" name="Nat. Commun.">
        <title>Large-scale genome sequencing of mycorrhizal fungi provides insights into the early evolution of symbiotic traits.</title>
        <authorList>
            <person name="Miyauchi S."/>
            <person name="Kiss E."/>
            <person name="Kuo A."/>
            <person name="Drula E."/>
            <person name="Kohler A."/>
            <person name="Sanchez-Garcia M."/>
            <person name="Morin E."/>
            <person name="Andreopoulos B."/>
            <person name="Barry K.W."/>
            <person name="Bonito G."/>
            <person name="Buee M."/>
            <person name="Carver A."/>
            <person name="Chen C."/>
            <person name="Cichocki N."/>
            <person name="Clum A."/>
            <person name="Culley D."/>
            <person name="Crous P.W."/>
            <person name="Fauchery L."/>
            <person name="Girlanda M."/>
            <person name="Hayes R.D."/>
            <person name="Keri Z."/>
            <person name="LaButti K."/>
            <person name="Lipzen A."/>
            <person name="Lombard V."/>
            <person name="Magnuson J."/>
            <person name="Maillard F."/>
            <person name="Murat C."/>
            <person name="Nolan M."/>
            <person name="Ohm R.A."/>
            <person name="Pangilinan J."/>
            <person name="Pereira M.F."/>
            <person name="Perotto S."/>
            <person name="Peter M."/>
            <person name="Pfister S."/>
            <person name="Riley R."/>
            <person name="Sitrit Y."/>
            <person name="Stielow J.B."/>
            <person name="Szollosi G."/>
            <person name="Zifcakova L."/>
            <person name="Stursova M."/>
            <person name="Spatafora J.W."/>
            <person name="Tedersoo L."/>
            <person name="Vaario L.M."/>
            <person name="Yamada A."/>
            <person name="Yan M."/>
            <person name="Wang P."/>
            <person name="Xu J."/>
            <person name="Bruns T."/>
            <person name="Baldrian P."/>
            <person name="Vilgalys R."/>
            <person name="Dunand C."/>
            <person name="Henrissat B."/>
            <person name="Grigoriev I.V."/>
            <person name="Hibbett D."/>
            <person name="Nagy L.G."/>
            <person name="Martin F.M."/>
        </authorList>
    </citation>
    <scope>NUCLEOTIDE SEQUENCE</scope>
    <source>
        <strain evidence="2">UP504</strain>
    </source>
</reference>
<proteinExistence type="predicted"/>
<dbReference type="Proteomes" id="UP000886523">
    <property type="component" value="Unassembled WGS sequence"/>
</dbReference>
<keyword evidence="1" id="KW-0472">Membrane</keyword>
<evidence type="ECO:0000256" key="1">
    <source>
        <dbReference type="SAM" id="Phobius"/>
    </source>
</evidence>
<name>A0A9P6AYM3_9AGAM</name>
<sequence>MGLDSTSPDLPSPQVTTLTMPNAIFSLQLFGYFVLIGTSGGEICLFNLSSQKRWDFRVDGAILDLGIYDLYLVVHTPSKIYIFALPTTEDERDLPNLIVHVPSFDVVYNPLLPASAAPHPLTGNPVINIVYYGHDTLEHLIFGSIILEIGQEGLRVEKRTLAADDSGDSDDRTICLTRVGHRHALSLTSFWGSERKIVLSEVQAIHGRQVIRKELKLPHADWPWGVGDPDIHWDEVSGRVCISGLGGSEIMVLEL</sequence>